<evidence type="ECO:0000313" key="1">
    <source>
        <dbReference type="EMBL" id="KZT02025.1"/>
    </source>
</evidence>
<dbReference type="GeneID" id="63828382"/>
<dbReference type="OrthoDB" id="2559662at2759"/>
<evidence type="ECO:0000313" key="2">
    <source>
        <dbReference type="Proteomes" id="UP000076871"/>
    </source>
</evidence>
<dbReference type="Gene3D" id="3.40.50.11350">
    <property type="match status" value="1"/>
</dbReference>
<gene>
    <name evidence="1" type="ORF">LAESUDRAFT_745160</name>
</gene>
<dbReference type="RefSeq" id="XP_040759765.1">
    <property type="nucleotide sequence ID" value="XM_040911354.1"/>
</dbReference>
<dbReference type="InParanoid" id="A0A165C1E4"/>
<dbReference type="STRING" id="1314785.A0A165C1E4"/>
<proteinExistence type="predicted"/>
<organism evidence="1 2">
    <name type="scientific">Laetiporus sulphureus 93-53</name>
    <dbReference type="NCBI Taxonomy" id="1314785"/>
    <lineage>
        <taxon>Eukaryota</taxon>
        <taxon>Fungi</taxon>
        <taxon>Dikarya</taxon>
        <taxon>Basidiomycota</taxon>
        <taxon>Agaricomycotina</taxon>
        <taxon>Agaricomycetes</taxon>
        <taxon>Polyporales</taxon>
        <taxon>Laetiporus</taxon>
    </lineage>
</organism>
<dbReference type="CDD" id="cd11296">
    <property type="entry name" value="O-FucT_like"/>
    <property type="match status" value="1"/>
</dbReference>
<protein>
    <submittedName>
        <fullName evidence="1">Uncharacterized protein</fullName>
    </submittedName>
</protein>
<dbReference type="Proteomes" id="UP000076871">
    <property type="component" value="Unassembled WGS sequence"/>
</dbReference>
<accession>A0A165C1E4</accession>
<name>A0A165C1E4_9APHY</name>
<keyword evidence="2" id="KW-1185">Reference proteome</keyword>
<dbReference type="EMBL" id="KV427656">
    <property type="protein sequence ID" value="KZT02025.1"/>
    <property type="molecule type" value="Genomic_DNA"/>
</dbReference>
<sequence>MQELLLNHYVAYRAGRSFVFSNYTWNDDRSLYSYFNNKPIPSQIPYTALIQGPTVGAPMRADPAAPLAVMKDFWDKVCPNPTVIRNDDVIASLGRTTTAQLMIDKWVELLTSTEDPCVEVAPDSWQLFDIFILGDPNRLLDAWPSFSASPILTEIGWSPLIELAFDENRELILPSSTQYPLLSSTPFTHTNAQRYRILPGLLVLHARHGDFEEHCQNLADWDSGYTGYNAFSSLPDRFEKPRGVTPEEKREIYRRHCYPTIEEIAQRAEEVRKSEAGRGLRGVYIMTNGPVAWVSALKAAFDASGKWAHVASSRDLVLNQEQKYVQQAVDMLIGQRAQFSSLSGQVIMLRMANGISPETNRHWQPVRSLNS</sequence>
<dbReference type="AlphaFoldDB" id="A0A165C1E4"/>
<reference evidence="1 2" key="1">
    <citation type="journal article" date="2016" name="Mol. Biol. Evol.">
        <title>Comparative Genomics of Early-Diverging Mushroom-Forming Fungi Provides Insights into the Origins of Lignocellulose Decay Capabilities.</title>
        <authorList>
            <person name="Nagy L.G."/>
            <person name="Riley R."/>
            <person name="Tritt A."/>
            <person name="Adam C."/>
            <person name="Daum C."/>
            <person name="Floudas D."/>
            <person name="Sun H."/>
            <person name="Yadav J.S."/>
            <person name="Pangilinan J."/>
            <person name="Larsson K.H."/>
            <person name="Matsuura K."/>
            <person name="Barry K."/>
            <person name="Labutti K."/>
            <person name="Kuo R."/>
            <person name="Ohm R.A."/>
            <person name="Bhattacharya S.S."/>
            <person name="Shirouzu T."/>
            <person name="Yoshinaga Y."/>
            <person name="Martin F.M."/>
            <person name="Grigoriev I.V."/>
            <person name="Hibbett D.S."/>
        </authorList>
    </citation>
    <scope>NUCLEOTIDE SEQUENCE [LARGE SCALE GENOMIC DNA]</scope>
    <source>
        <strain evidence="1 2">93-53</strain>
    </source>
</reference>